<evidence type="ECO:0000313" key="3">
    <source>
        <dbReference type="Proteomes" id="UP000051276"/>
    </source>
</evidence>
<feature type="transmembrane region" description="Helical" evidence="1">
    <location>
        <begin position="31"/>
        <end position="52"/>
    </location>
</feature>
<protein>
    <submittedName>
        <fullName evidence="2">Uncharacterized protein</fullName>
    </submittedName>
</protein>
<accession>A0A0T5Z2Z9</accession>
<reference evidence="2 3" key="1">
    <citation type="submission" date="2015-11" db="EMBL/GenBank/DDBJ databases">
        <title>The genome of Candidatus Endoriftia persephone in Ridgeia piscesae and population structure of the North Eastern Pacific vestimentiferan symbionts.</title>
        <authorList>
            <person name="Perez M."/>
            <person name="Juniper K.S."/>
        </authorList>
    </citation>
    <scope>NUCLEOTIDE SEQUENCE [LARGE SCALE GENOMIC DNA]</scope>
    <source>
        <strain evidence="2">Ind10</strain>
    </source>
</reference>
<keyword evidence="1" id="KW-0472">Membrane</keyword>
<sequence>MRHLWSFLFPFLIHLLLGGVILSLAGKHPAVALGGGALVVALQSVVLNKWYLSYFK</sequence>
<evidence type="ECO:0000313" key="2">
    <source>
        <dbReference type="EMBL" id="KRT57200.1"/>
    </source>
</evidence>
<proteinExistence type="predicted"/>
<organism evidence="2 3">
    <name type="scientific">endosymbiont of Ridgeia piscesae</name>
    <dbReference type="NCBI Taxonomy" id="54398"/>
    <lineage>
        <taxon>Bacteria</taxon>
        <taxon>Pseudomonadati</taxon>
        <taxon>Pseudomonadota</taxon>
        <taxon>Gammaproteobacteria</taxon>
        <taxon>sulfur-oxidizing symbionts</taxon>
    </lineage>
</organism>
<gene>
    <name evidence="2" type="ORF">Ga0076813_11212</name>
</gene>
<name>A0A0T5Z2Z9_9GAMM</name>
<comment type="caution">
    <text evidence="2">The sequence shown here is derived from an EMBL/GenBank/DDBJ whole genome shotgun (WGS) entry which is preliminary data.</text>
</comment>
<dbReference type="Proteomes" id="UP000051276">
    <property type="component" value="Unassembled WGS sequence"/>
</dbReference>
<dbReference type="AlphaFoldDB" id="A0A0T5Z2Z9"/>
<feature type="transmembrane region" description="Helical" evidence="1">
    <location>
        <begin position="7"/>
        <end position="25"/>
    </location>
</feature>
<evidence type="ECO:0000256" key="1">
    <source>
        <dbReference type="SAM" id="Phobius"/>
    </source>
</evidence>
<keyword evidence="1" id="KW-1133">Transmembrane helix</keyword>
<dbReference type="EMBL" id="LMXI01000573">
    <property type="protein sequence ID" value="KRT57200.1"/>
    <property type="molecule type" value="Genomic_DNA"/>
</dbReference>
<keyword evidence="1" id="KW-0812">Transmembrane</keyword>